<dbReference type="EMBL" id="OV651814">
    <property type="protein sequence ID" value="CAH1106905.1"/>
    <property type="molecule type" value="Genomic_DNA"/>
</dbReference>
<proteinExistence type="predicted"/>
<evidence type="ECO:0000313" key="2">
    <source>
        <dbReference type="Proteomes" id="UP001153636"/>
    </source>
</evidence>
<dbReference type="Proteomes" id="UP001153636">
    <property type="component" value="Chromosome 2"/>
</dbReference>
<sequence>MGVPDFRDFKQLYEGVNTPFLSRKKSVEGVDFSISNAIHLQTRRENPGFLFYKTKFDDEFLAVDLNRRSNSMPNIIPQIRAGAKPIATKKYQHLQKLLQWVPSRFHDFYKNILHGNAELE</sequence>
<dbReference type="OrthoDB" id="6714391at2759"/>
<dbReference type="AlphaFoldDB" id="A0A9P0CVG7"/>
<accession>A0A9P0CVG7</accession>
<organism evidence="1 2">
    <name type="scientific">Psylliodes chrysocephalus</name>
    <dbReference type="NCBI Taxonomy" id="3402493"/>
    <lineage>
        <taxon>Eukaryota</taxon>
        <taxon>Metazoa</taxon>
        <taxon>Ecdysozoa</taxon>
        <taxon>Arthropoda</taxon>
        <taxon>Hexapoda</taxon>
        <taxon>Insecta</taxon>
        <taxon>Pterygota</taxon>
        <taxon>Neoptera</taxon>
        <taxon>Endopterygota</taxon>
        <taxon>Coleoptera</taxon>
        <taxon>Polyphaga</taxon>
        <taxon>Cucujiformia</taxon>
        <taxon>Chrysomeloidea</taxon>
        <taxon>Chrysomelidae</taxon>
        <taxon>Galerucinae</taxon>
        <taxon>Alticini</taxon>
        <taxon>Psylliodes</taxon>
    </lineage>
</organism>
<gene>
    <name evidence="1" type="ORF">PSYICH_LOCUS6814</name>
</gene>
<keyword evidence="2" id="KW-1185">Reference proteome</keyword>
<evidence type="ECO:0000313" key="1">
    <source>
        <dbReference type="EMBL" id="CAH1106905.1"/>
    </source>
</evidence>
<name>A0A9P0CVG7_9CUCU</name>
<protein>
    <submittedName>
        <fullName evidence="1">Uncharacterized protein</fullName>
    </submittedName>
</protein>
<reference evidence="1" key="1">
    <citation type="submission" date="2022-01" db="EMBL/GenBank/DDBJ databases">
        <authorList>
            <person name="King R."/>
        </authorList>
    </citation>
    <scope>NUCLEOTIDE SEQUENCE</scope>
</reference>